<dbReference type="AlphaFoldDB" id="R8W0D0"/>
<sequence length="122" mass="13663">MGRPMTNPKTRLKHAREELSAVFKGLDEKRRKTVDKLLDNAAFMAVQLEDLRAVIQENGVTSEYQNGENQFGTKKSPEVEVYLAMIKNYTAIINSLCAMLPTDNPAASKLLEFVTTGGRRKC</sequence>
<gene>
    <name evidence="1" type="ORF">HMPREF1526_01333</name>
</gene>
<protein>
    <recommendedName>
        <fullName evidence="3">Phage terminase, small subunit</fullName>
    </recommendedName>
</protein>
<evidence type="ECO:0000313" key="1">
    <source>
        <dbReference type="EMBL" id="EOQ38303.1"/>
    </source>
</evidence>
<dbReference type="EMBL" id="AQOB01000004">
    <property type="protein sequence ID" value="EOQ38303.1"/>
    <property type="molecule type" value="Genomic_DNA"/>
</dbReference>
<dbReference type="PATRIC" id="fig|1203606.4.peg.1296"/>
<dbReference type="OrthoDB" id="3196710at2"/>
<keyword evidence="2" id="KW-1185">Reference proteome</keyword>
<dbReference type="RefSeq" id="WP_016147502.1">
    <property type="nucleotide sequence ID" value="NZ_KB976103.1"/>
</dbReference>
<accession>R8W0D0</accession>
<organism evidence="1 2">
    <name type="scientific">Butyricicoccus pullicaecorum 1.2</name>
    <dbReference type="NCBI Taxonomy" id="1203606"/>
    <lineage>
        <taxon>Bacteria</taxon>
        <taxon>Bacillati</taxon>
        <taxon>Bacillota</taxon>
        <taxon>Clostridia</taxon>
        <taxon>Eubacteriales</taxon>
        <taxon>Butyricicoccaceae</taxon>
        <taxon>Butyricicoccus</taxon>
    </lineage>
</organism>
<proteinExistence type="predicted"/>
<comment type="caution">
    <text evidence="1">The sequence shown here is derived from an EMBL/GenBank/DDBJ whole genome shotgun (WGS) entry which is preliminary data.</text>
</comment>
<evidence type="ECO:0008006" key="3">
    <source>
        <dbReference type="Google" id="ProtNLM"/>
    </source>
</evidence>
<dbReference type="eggNOG" id="ENOG5032V5R">
    <property type="taxonomic scope" value="Bacteria"/>
</dbReference>
<evidence type="ECO:0000313" key="2">
    <source>
        <dbReference type="Proteomes" id="UP000013981"/>
    </source>
</evidence>
<name>R8W0D0_9FIRM</name>
<dbReference type="HOGENOM" id="CLU_139058_1_2_9"/>
<reference evidence="1 2" key="1">
    <citation type="submission" date="2013-01" db="EMBL/GenBank/DDBJ databases">
        <title>The Genome Sequence of Butyricicoccus pullicaecorum 1.2.</title>
        <authorList>
            <consortium name="The Broad Institute Genome Sequencing Platform"/>
            <person name="Earl A."/>
            <person name="Ward D."/>
            <person name="Feldgarden M."/>
            <person name="Gevers D."/>
            <person name="Van Immerseel F."/>
            <person name="Eeckhaut V."/>
            <person name="Walker B."/>
            <person name="Young S.K."/>
            <person name="Zeng Q."/>
            <person name="Gargeya S."/>
            <person name="Fitzgerald M."/>
            <person name="Haas B."/>
            <person name="Abouelleil A."/>
            <person name="Alvarado L."/>
            <person name="Arachchi H.M."/>
            <person name="Berlin A.M."/>
            <person name="Chapman S.B."/>
            <person name="Dewar J."/>
            <person name="Goldberg J."/>
            <person name="Griggs A."/>
            <person name="Gujja S."/>
            <person name="Hansen M."/>
            <person name="Howarth C."/>
            <person name="Imamovic A."/>
            <person name="Larimer J."/>
            <person name="McCowan C."/>
            <person name="Murphy C."/>
            <person name="Neiman D."/>
            <person name="Pearson M."/>
            <person name="Priest M."/>
            <person name="Roberts A."/>
            <person name="Saif S."/>
            <person name="Shea T."/>
            <person name="Sisk P."/>
            <person name="Sykes S."/>
            <person name="Wortman J."/>
            <person name="Nusbaum C."/>
            <person name="Birren B."/>
        </authorList>
    </citation>
    <scope>NUCLEOTIDE SEQUENCE [LARGE SCALE GENOMIC DNA]</scope>
    <source>
        <strain evidence="1 2">1.2</strain>
    </source>
</reference>
<dbReference type="Proteomes" id="UP000013981">
    <property type="component" value="Unassembled WGS sequence"/>
</dbReference>